<dbReference type="SUPFAM" id="SSF53756">
    <property type="entry name" value="UDP-Glycosyltransferase/glycogen phosphorylase"/>
    <property type="match status" value="1"/>
</dbReference>
<dbReference type="Pfam" id="PF13692">
    <property type="entry name" value="Glyco_trans_1_4"/>
    <property type="match status" value="1"/>
</dbReference>
<reference evidence="2" key="1">
    <citation type="journal article" date="2019" name="Int. J. Syst. Evol. Microbiol.">
        <title>The Global Catalogue of Microorganisms (GCM) 10K type strain sequencing project: providing services to taxonomists for standard genome sequencing and annotation.</title>
        <authorList>
            <consortium name="The Broad Institute Genomics Platform"/>
            <consortium name="The Broad Institute Genome Sequencing Center for Infectious Disease"/>
            <person name="Wu L."/>
            <person name="Ma J."/>
        </authorList>
    </citation>
    <scope>NUCLEOTIDE SEQUENCE [LARGE SCALE GENOMIC DNA]</scope>
    <source>
        <strain evidence="2">KCTC 42281</strain>
    </source>
</reference>
<keyword evidence="2" id="KW-1185">Reference proteome</keyword>
<proteinExistence type="predicted"/>
<evidence type="ECO:0000313" key="1">
    <source>
        <dbReference type="EMBL" id="MFC3706140.1"/>
    </source>
</evidence>
<keyword evidence="1" id="KW-0808">Transferase</keyword>
<accession>A0ABV7X3Q5</accession>
<keyword evidence="1" id="KW-0328">Glycosyltransferase</keyword>
<dbReference type="PANTHER" id="PTHR45947:SF3">
    <property type="entry name" value="SULFOQUINOVOSYL TRANSFERASE SQD2"/>
    <property type="match status" value="1"/>
</dbReference>
<dbReference type="RefSeq" id="WP_380098204.1">
    <property type="nucleotide sequence ID" value="NZ_JBHRYD010000015.1"/>
</dbReference>
<organism evidence="1 2">
    <name type="scientific">Devosia honganensis</name>
    <dbReference type="NCBI Taxonomy" id="1610527"/>
    <lineage>
        <taxon>Bacteria</taxon>
        <taxon>Pseudomonadati</taxon>
        <taxon>Pseudomonadota</taxon>
        <taxon>Alphaproteobacteria</taxon>
        <taxon>Hyphomicrobiales</taxon>
        <taxon>Devosiaceae</taxon>
        <taxon>Devosia</taxon>
    </lineage>
</organism>
<dbReference type="InterPro" id="IPR050194">
    <property type="entry name" value="Glycosyltransferase_grp1"/>
</dbReference>
<gene>
    <name evidence="1" type="ORF">ACFOOL_15415</name>
</gene>
<dbReference type="Proteomes" id="UP001595613">
    <property type="component" value="Unassembled WGS sequence"/>
</dbReference>
<dbReference type="EMBL" id="JBHRYD010000015">
    <property type="protein sequence ID" value="MFC3706140.1"/>
    <property type="molecule type" value="Genomic_DNA"/>
</dbReference>
<dbReference type="PANTHER" id="PTHR45947">
    <property type="entry name" value="SULFOQUINOVOSYL TRANSFERASE SQD2"/>
    <property type="match status" value="1"/>
</dbReference>
<dbReference type="Gene3D" id="3.40.50.2000">
    <property type="entry name" value="Glycogen Phosphorylase B"/>
    <property type="match status" value="2"/>
</dbReference>
<protein>
    <submittedName>
        <fullName evidence="1">Glycosyltransferase family 4 protein</fullName>
        <ecNumber evidence="1">2.4.-.-</ecNumber>
    </submittedName>
</protein>
<dbReference type="CDD" id="cd03801">
    <property type="entry name" value="GT4_PimA-like"/>
    <property type="match status" value="1"/>
</dbReference>
<dbReference type="GO" id="GO:0016757">
    <property type="term" value="F:glycosyltransferase activity"/>
    <property type="evidence" value="ECO:0007669"/>
    <property type="project" value="UniProtKB-KW"/>
</dbReference>
<dbReference type="EC" id="2.4.-.-" evidence="1"/>
<name>A0ABV7X3Q5_9HYPH</name>
<sequence length="388" mass="43600">MPAGRKRVCYVYPYAFRYRKAFSERLKQLLDASGVDFDVIHCSDPKLRAPRGDLEAPEWAIDSRCVRFDLAGRALRYQGALRRAMSYDLVIMQQENGLLLNYPLQLFSNVFGYRTAFFGHGRNFQSRNPDGWAERFKRFWLRRAHWWFAYTERSAAVVEAAGFPRHKITVFNNAIDIAAIREMLASIGPEEREAARRQLLGGSRRVGVYVGGLYEHKRIKFLLAAAREIRRRLPDFHFIAIGDGAEAGLLREAAAAHDWIHYPGARFGREKSLLVGLADVFLMPGLVGLAVLDAFAHGTPMVTTDLPYHSPEIDYLEDGVNGVIVDESGSVAAYADAVVRLIVDDAWRRRLQAGAQAALETYTIENMAERFAGGVLQALRDQPAPPLG</sequence>
<comment type="caution">
    <text evidence="1">The sequence shown here is derived from an EMBL/GenBank/DDBJ whole genome shotgun (WGS) entry which is preliminary data.</text>
</comment>
<evidence type="ECO:0000313" key="2">
    <source>
        <dbReference type="Proteomes" id="UP001595613"/>
    </source>
</evidence>